<dbReference type="OrthoDB" id="8364077at2"/>
<evidence type="ECO:0000313" key="2">
    <source>
        <dbReference type="Proteomes" id="UP000050783"/>
    </source>
</evidence>
<evidence type="ECO:0000313" key="1">
    <source>
        <dbReference type="EMBL" id="CUH46902.1"/>
    </source>
</evidence>
<organism evidence="1 2">
    <name type="scientific">Ruegeria atlantica</name>
    <dbReference type="NCBI Taxonomy" id="81569"/>
    <lineage>
        <taxon>Bacteria</taxon>
        <taxon>Pseudomonadati</taxon>
        <taxon>Pseudomonadota</taxon>
        <taxon>Alphaproteobacteria</taxon>
        <taxon>Rhodobacterales</taxon>
        <taxon>Roseobacteraceae</taxon>
        <taxon>Ruegeria</taxon>
    </lineage>
</organism>
<name>A0A0P1EYJ1_9RHOB</name>
<dbReference type="InterPro" id="IPR012863">
    <property type="entry name" value="DUF1636"/>
</dbReference>
<accession>A0A0P1EYJ1</accession>
<dbReference type="STRING" id="81569.RUM4293_00776"/>
<gene>
    <name evidence="1" type="ORF">RUA4292_01069</name>
</gene>
<dbReference type="CDD" id="cd02980">
    <property type="entry name" value="TRX_Fd_family"/>
    <property type="match status" value="1"/>
</dbReference>
<dbReference type="EMBL" id="CYPU01000018">
    <property type="protein sequence ID" value="CUH46902.1"/>
    <property type="molecule type" value="Genomic_DNA"/>
</dbReference>
<protein>
    <submittedName>
        <fullName evidence="1">Putative metal-binding protein</fullName>
    </submittedName>
</protein>
<sequence>MSISPDHFLLICETCEGPDRADSLRAALTSKLPSSFDIRSISCMAGCGRPTAVGFQALDKAQYLFGDIQSAEDVDALAEFAHQYHRSADGWTNASQRPPALLEKTLARLPRLKLETSA</sequence>
<proteinExistence type="predicted"/>
<dbReference type="Pfam" id="PF07845">
    <property type="entry name" value="DUF1636"/>
    <property type="match status" value="1"/>
</dbReference>
<dbReference type="RefSeq" id="WP_058276703.1">
    <property type="nucleotide sequence ID" value="NZ_CYPU01000018.1"/>
</dbReference>
<dbReference type="AlphaFoldDB" id="A0A0P1EYJ1"/>
<dbReference type="GeneID" id="55492339"/>
<reference evidence="1 2" key="1">
    <citation type="submission" date="2015-09" db="EMBL/GenBank/DDBJ databases">
        <authorList>
            <consortium name="Swine Surveillance"/>
        </authorList>
    </citation>
    <scope>NUCLEOTIDE SEQUENCE [LARGE SCALE GENOMIC DNA]</scope>
    <source>
        <strain evidence="1 2">CECT 4292</strain>
    </source>
</reference>
<dbReference type="Proteomes" id="UP000050783">
    <property type="component" value="Unassembled WGS sequence"/>
</dbReference>